<feature type="compositionally biased region" description="Basic and acidic residues" evidence="1">
    <location>
        <begin position="466"/>
        <end position="477"/>
    </location>
</feature>
<feature type="compositionally biased region" description="Basic and acidic residues" evidence="1">
    <location>
        <begin position="509"/>
        <end position="521"/>
    </location>
</feature>
<sequence>MLHLQPREALALPITLQPTQAYADSEIYCNQLLQRKRGFPLYIPGPRANLSAEYRRNGISIGDVGSPFTFDFFFNIYLPAGYPVNTHTPEDFVPLAPYDVIDVSQEDVAPGDYVATPFVQHTTGVGFSQFPGDAFVFHCYNPTGAVLALPHGARQEKLGNLAATRNYAAKNAESWYKYVNGTRGRELKNGTLYLVTGWEKSASWGIATFHDVISPRNELQLAFRPTADRSVGHRYRWQTCPARHKYADPPGGNDHCLNQTTFIHGFSISLGETFWQRLFGGISMCSLADSQLLTSPSDFVPFGFQRSVFSWSFDFAGSSTTGGKSRAEAKVTTSDLSSAPELFLPGRMINDWILSQTPDAKVVITHDDNWAEALHDFATATSLRTERDFLQKLAEKFVMHDDEGLTFLVPRNSTEDSKSHEADLWGSSVNFRLSMSEDVDLQANSIHTSSSDSSFLSALLQVGENPEIHPDSEHDDFSNLPHIPDEDQDNEEYDARESLNLMKKSVSAETKESTVEDANKD</sequence>
<protein>
    <submittedName>
        <fullName evidence="2">Uncharacterized protein</fullName>
    </submittedName>
</protein>
<proteinExistence type="predicted"/>
<accession>A0AAD7CKH2</accession>
<evidence type="ECO:0000313" key="3">
    <source>
        <dbReference type="Proteomes" id="UP001221142"/>
    </source>
</evidence>
<name>A0AAD7CKH2_9AGAR</name>
<keyword evidence="3" id="KW-1185">Reference proteome</keyword>
<dbReference type="Proteomes" id="UP001221142">
    <property type="component" value="Unassembled WGS sequence"/>
</dbReference>
<comment type="caution">
    <text evidence="2">The sequence shown here is derived from an EMBL/GenBank/DDBJ whole genome shotgun (WGS) entry which is preliminary data.</text>
</comment>
<evidence type="ECO:0000256" key="1">
    <source>
        <dbReference type="SAM" id="MobiDB-lite"/>
    </source>
</evidence>
<gene>
    <name evidence="2" type="ORF">FB45DRAFT_886302</name>
</gene>
<organism evidence="2 3">
    <name type="scientific">Roridomyces roridus</name>
    <dbReference type="NCBI Taxonomy" id="1738132"/>
    <lineage>
        <taxon>Eukaryota</taxon>
        <taxon>Fungi</taxon>
        <taxon>Dikarya</taxon>
        <taxon>Basidiomycota</taxon>
        <taxon>Agaricomycotina</taxon>
        <taxon>Agaricomycetes</taxon>
        <taxon>Agaricomycetidae</taxon>
        <taxon>Agaricales</taxon>
        <taxon>Marasmiineae</taxon>
        <taxon>Mycenaceae</taxon>
        <taxon>Roridomyces</taxon>
    </lineage>
</organism>
<dbReference type="EMBL" id="JARKIF010000001">
    <property type="protein sequence ID" value="KAJ7649897.1"/>
    <property type="molecule type" value="Genomic_DNA"/>
</dbReference>
<dbReference type="AlphaFoldDB" id="A0AAD7CKH2"/>
<reference evidence="2" key="1">
    <citation type="submission" date="2023-03" db="EMBL/GenBank/DDBJ databases">
        <title>Massive genome expansion in bonnet fungi (Mycena s.s.) driven by repeated elements and novel gene families across ecological guilds.</title>
        <authorList>
            <consortium name="Lawrence Berkeley National Laboratory"/>
            <person name="Harder C.B."/>
            <person name="Miyauchi S."/>
            <person name="Viragh M."/>
            <person name="Kuo A."/>
            <person name="Thoen E."/>
            <person name="Andreopoulos B."/>
            <person name="Lu D."/>
            <person name="Skrede I."/>
            <person name="Drula E."/>
            <person name="Henrissat B."/>
            <person name="Morin E."/>
            <person name="Kohler A."/>
            <person name="Barry K."/>
            <person name="LaButti K."/>
            <person name="Morin E."/>
            <person name="Salamov A."/>
            <person name="Lipzen A."/>
            <person name="Mereny Z."/>
            <person name="Hegedus B."/>
            <person name="Baldrian P."/>
            <person name="Stursova M."/>
            <person name="Weitz H."/>
            <person name="Taylor A."/>
            <person name="Grigoriev I.V."/>
            <person name="Nagy L.G."/>
            <person name="Martin F."/>
            <person name="Kauserud H."/>
        </authorList>
    </citation>
    <scope>NUCLEOTIDE SEQUENCE</scope>
    <source>
        <strain evidence="2">9284</strain>
    </source>
</reference>
<feature type="non-terminal residue" evidence="2">
    <location>
        <position position="1"/>
    </location>
</feature>
<evidence type="ECO:0000313" key="2">
    <source>
        <dbReference type="EMBL" id="KAJ7649897.1"/>
    </source>
</evidence>
<feature type="region of interest" description="Disordered" evidence="1">
    <location>
        <begin position="466"/>
        <end position="521"/>
    </location>
</feature>